<feature type="compositionally biased region" description="Basic and acidic residues" evidence="1">
    <location>
        <begin position="112"/>
        <end position="137"/>
    </location>
</feature>
<sequence>MSPNQAKQTETQPCLCMNQEGVLDALSYAGSPLHASRCASYPGALCGWIGLGSRRNFRKMGDRHSDSSYDGKIEEVEVAIKIDVKTIQQLSSSAEAAKANRGKQAILALDNAARRAKEEEEKREATGGNENKKEGEN</sequence>
<protein>
    <submittedName>
        <fullName evidence="2">Uncharacterized protein</fullName>
    </submittedName>
</protein>
<dbReference type="VEuPathDB" id="FungiDB:EMCG_09349"/>
<evidence type="ECO:0000313" key="3">
    <source>
        <dbReference type="Proteomes" id="UP000034164"/>
    </source>
</evidence>
<name>A0A0G2I3F2_9EURO</name>
<gene>
    <name evidence="2" type="ORF">EMCG_09349</name>
</gene>
<dbReference type="OrthoDB" id="4188608at2759"/>
<reference evidence="3" key="1">
    <citation type="journal article" date="2015" name="PLoS Genet.">
        <title>The dynamic genome and transcriptome of the human fungal pathogen Blastomyces and close relative Emmonsia.</title>
        <authorList>
            <person name="Munoz J.F."/>
            <person name="Gauthier G.M."/>
            <person name="Desjardins C.A."/>
            <person name="Gallo J.E."/>
            <person name="Holder J."/>
            <person name="Sullivan T.D."/>
            <person name="Marty A.J."/>
            <person name="Carmen J.C."/>
            <person name="Chen Z."/>
            <person name="Ding L."/>
            <person name="Gujja S."/>
            <person name="Magrini V."/>
            <person name="Misas E."/>
            <person name="Mitreva M."/>
            <person name="Priest M."/>
            <person name="Saif S."/>
            <person name="Whiston E.A."/>
            <person name="Young S."/>
            <person name="Zeng Q."/>
            <person name="Goldman W.E."/>
            <person name="Mardis E.R."/>
            <person name="Taylor J.W."/>
            <person name="McEwen J.G."/>
            <person name="Clay O.K."/>
            <person name="Klein B.S."/>
            <person name="Cuomo C.A."/>
        </authorList>
    </citation>
    <scope>NUCLEOTIDE SEQUENCE [LARGE SCALE GENOMIC DNA]</scope>
    <source>
        <strain evidence="3">UAMH 3008</strain>
    </source>
</reference>
<evidence type="ECO:0000313" key="2">
    <source>
        <dbReference type="EMBL" id="KKZ64745.1"/>
    </source>
</evidence>
<comment type="caution">
    <text evidence="2">The sequence shown here is derived from an EMBL/GenBank/DDBJ whole genome shotgun (WGS) entry which is preliminary data.</text>
</comment>
<organism evidence="2 3">
    <name type="scientific">[Emmonsia] crescens</name>
    <dbReference type="NCBI Taxonomy" id="73230"/>
    <lineage>
        <taxon>Eukaryota</taxon>
        <taxon>Fungi</taxon>
        <taxon>Dikarya</taxon>
        <taxon>Ascomycota</taxon>
        <taxon>Pezizomycotina</taxon>
        <taxon>Eurotiomycetes</taxon>
        <taxon>Eurotiomycetidae</taxon>
        <taxon>Onygenales</taxon>
        <taxon>Ajellomycetaceae</taxon>
        <taxon>Emergomyces</taxon>
    </lineage>
</organism>
<dbReference type="AlphaFoldDB" id="A0A0G2I3F2"/>
<evidence type="ECO:0000256" key="1">
    <source>
        <dbReference type="SAM" id="MobiDB-lite"/>
    </source>
</evidence>
<dbReference type="Proteomes" id="UP000034164">
    <property type="component" value="Unassembled WGS sequence"/>
</dbReference>
<dbReference type="EMBL" id="LCZI01000749">
    <property type="protein sequence ID" value="KKZ64745.1"/>
    <property type="molecule type" value="Genomic_DNA"/>
</dbReference>
<proteinExistence type="predicted"/>
<accession>A0A0G2I3F2</accession>
<feature type="region of interest" description="Disordered" evidence="1">
    <location>
        <begin position="110"/>
        <end position="137"/>
    </location>
</feature>